<keyword evidence="2 6" id="KW-0645">Protease</keyword>
<evidence type="ECO:0000313" key="9">
    <source>
        <dbReference type="Proteomes" id="UP000035489"/>
    </source>
</evidence>
<keyword evidence="9" id="KW-1185">Reference proteome</keyword>
<feature type="active site" description="Charge relay system" evidence="5 6">
    <location>
        <position position="747"/>
    </location>
</feature>
<dbReference type="GO" id="GO:0006508">
    <property type="term" value="P:proteolysis"/>
    <property type="evidence" value="ECO:0007669"/>
    <property type="project" value="UniProtKB-KW"/>
</dbReference>
<proteinExistence type="inferred from homology"/>
<dbReference type="AlphaFoldDB" id="A0A0H1R810"/>
<sequence length="806" mass="88028">MIPLPAAAPPTALSMPDLGAKAAAPRVPGAKAANTIIYVHGINNKPLASVLKCQWDTALFGTPLGDRSRMAYWVNREYYPRPLNETCASGDLISIDDDEATTRAIMALARGERVNEEQAIANEIAALSDDPVRQAFLGRVAGKMLAGSRISEAQLSVSSIQAKVLPLPEFLRRLIAQKITRAFLRDVNDFLFVKERRDAMEQNFLDRLAAGGGPFVVIAHSQGSMIAYDVLRRLDRARLHVPLFVTMGSPLGMQEVQDMLRQWTGGTLPFPPCVDRWLNVADRLDPVAFDVDLSDDFEGRIENVPRSGELGIGINPDSPQHPHSGTGYLRTRYVRESVRETVGTAFQQAIAPFAIAKDLAADLENAHRGERHEVLIQLAEDRPGQPAQRKRLDELAGAVETKIRQMVEAGGDPAADPEVERLRHFVTAKLTRLEVETLRSLFADLRIDGIWRNYAKRALVTSSTHTVQARPANLGYGADGKNICWAVLDTGIRADHPHFQRYGNVLEQWDCTRRGEPRQLSRGMPDFDKLDRNGHGTHVAGIIAGEHIVPDEAGMDVTFAGMAPRCSLYGFKVLDDQGGGRDSWIIKALDKITEINESAGQLVIHGVNLSLGGTFDPSVFGTGHTPLCQELRRLWRQGVIVCLAAGNEGYVILSGSEGEVQANLDLSIGDPANLEEAIAVGSVHKTNPHTYGVSYFSSRGPTADGRRKPDVVAPGEKILSARHDWGTASADGTAGRNDLYVQMSGTSMATPHVSGILAAFLSLRREFIGYPERAKEILLDSCIDLRRDLYAQGAGLPNLIKMLALN</sequence>
<dbReference type="PROSITE" id="PS00138">
    <property type="entry name" value="SUBTILASE_SER"/>
    <property type="match status" value="1"/>
</dbReference>
<dbReference type="InterPro" id="IPR022398">
    <property type="entry name" value="Peptidase_S8_His-AS"/>
</dbReference>
<feature type="active site" description="Charge relay system" evidence="5 6">
    <location>
        <position position="535"/>
    </location>
</feature>
<dbReference type="SUPFAM" id="SSF53474">
    <property type="entry name" value="alpha/beta-Hydrolases"/>
    <property type="match status" value="1"/>
</dbReference>
<dbReference type="PRINTS" id="PR00723">
    <property type="entry name" value="SUBTILISIN"/>
</dbReference>
<comment type="similarity">
    <text evidence="1 6">Belongs to the peptidase S8 family.</text>
</comment>
<evidence type="ECO:0000256" key="3">
    <source>
        <dbReference type="ARBA" id="ARBA00022801"/>
    </source>
</evidence>
<dbReference type="InterPro" id="IPR023828">
    <property type="entry name" value="Peptidase_S8_Ser-AS"/>
</dbReference>
<accession>A0A0H1R810</accession>
<evidence type="ECO:0000256" key="1">
    <source>
        <dbReference type="ARBA" id="ARBA00011073"/>
    </source>
</evidence>
<dbReference type="InterPro" id="IPR036852">
    <property type="entry name" value="Peptidase_S8/S53_dom_sf"/>
</dbReference>
<gene>
    <name evidence="8" type="ORF">AA309_20865</name>
</gene>
<dbReference type="InterPro" id="IPR015500">
    <property type="entry name" value="Peptidase_S8_subtilisin-rel"/>
</dbReference>
<evidence type="ECO:0000313" key="8">
    <source>
        <dbReference type="EMBL" id="KLK91365.1"/>
    </source>
</evidence>
<dbReference type="InterPro" id="IPR029058">
    <property type="entry name" value="AB_hydrolase_fold"/>
</dbReference>
<dbReference type="CDD" id="cd07487">
    <property type="entry name" value="Peptidases_S8_1"/>
    <property type="match status" value="1"/>
</dbReference>
<dbReference type="PATRIC" id="fig|1225564.3.peg.5506"/>
<dbReference type="Proteomes" id="UP000035489">
    <property type="component" value="Unassembled WGS sequence"/>
</dbReference>
<comment type="caution">
    <text evidence="8">The sequence shown here is derived from an EMBL/GenBank/DDBJ whole genome shotgun (WGS) entry which is preliminary data.</text>
</comment>
<feature type="active site" description="Charge relay system" evidence="5 6">
    <location>
        <position position="489"/>
    </location>
</feature>
<dbReference type="PROSITE" id="PS51892">
    <property type="entry name" value="SUBTILASE"/>
    <property type="match status" value="1"/>
</dbReference>
<dbReference type="STRING" id="1225564.AA309_20865"/>
<feature type="domain" description="Peptidase S8/S53" evidence="7">
    <location>
        <begin position="480"/>
        <end position="782"/>
    </location>
</feature>
<dbReference type="GO" id="GO:0004252">
    <property type="term" value="F:serine-type endopeptidase activity"/>
    <property type="evidence" value="ECO:0007669"/>
    <property type="project" value="UniProtKB-UniRule"/>
</dbReference>
<dbReference type="InterPro" id="IPR050131">
    <property type="entry name" value="Peptidase_S8_subtilisin-like"/>
</dbReference>
<protein>
    <recommendedName>
        <fullName evidence="7">Peptidase S8/S53 domain-containing protein</fullName>
    </recommendedName>
</protein>
<dbReference type="PANTHER" id="PTHR43806:SF11">
    <property type="entry name" value="CEREVISIN-RELATED"/>
    <property type="match status" value="1"/>
</dbReference>
<dbReference type="InterPro" id="IPR000209">
    <property type="entry name" value="Peptidase_S8/S53_dom"/>
</dbReference>
<dbReference type="Pfam" id="PF00082">
    <property type="entry name" value="Peptidase_S8"/>
    <property type="match status" value="1"/>
</dbReference>
<keyword evidence="4 6" id="KW-0720">Serine protease</keyword>
<dbReference type="Gene3D" id="3.40.50.200">
    <property type="entry name" value="Peptidase S8/S53 domain"/>
    <property type="match status" value="1"/>
</dbReference>
<dbReference type="PROSITE" id="PS00137">
    <property type="entry name" value="SUBTILASE_HIS"/>
    <property type="match status" value="1"/>
</dbReference>
<reference evidence="8 9" key="1">
    <citation type="submission" date="2015-05" db="EMBL/GenBank/DDBJ databases">
        <title>Draft genome sequence of Microvirga vignae strain BR3299, a novel nitrogen fixing bacteria isolated from Brazil semi-aired region.</title>
        <authorList>
            <person name="Zilli J.E."/>
            <person name="Passos S.R."/>
            <person name="Leite J."/>
            <person name="Baldani J.I."/>
            <person name="Xavier G.R."/>
            <person name="Rumjaneck N.G."/>
            <person name="Simoes-Araujo J.L."/>
        </authorList>
    </citation>
    <scope>NUCLEOTIDE SEQUENCE [LARGE SCALE GENOMIC DNA]</scope>
    <source>
        <strain evidence="8 9">BR3299</strain>
    </source>
</reference>
<keyword evidence="3 6" id="KW-0378">Hydrolase</keyword>
<evidence type="ECO:0000256" key="6">
    <source>
        <dbReference type="PROSITE-ProRule" id="PRU01240"/>
    </source>
</evidence>
<evidence type="ECO:0000256" key="4">
    <source>
        <dbReference type="ARBA" id="ARBA00022825"/>
    </source>
</evidence>
<dbReference type="EMBL" id="LCYG01000056">
    <property type="protein sequence ID" value="KLK91365.1"/>
    <property type="molecule type" value="Genomic_DNA"/>
</dbReference>
<evidence type="ECO:0000259" key="7">
    <source>
        <dbReference type="Pfam" id="PF00082"/>
    </source>
</evidence>
<dbReference type="SUPFAM" id="SSF52743">
    <property type="entry name" value="Subtilisin-like"/>
    <property type="match status" value="1"/>
</dbReference>
<dbReference type="PANTHER" id="PTHR43806">
    <property type="entry name" value="PEPTIDASE S8"/>
    <property type="match status" value="1"/>
</dbReference>
<evidence type="ECO:0000256" key="5">
    <source>
        <dbReference type="PIRSR" id="PIRSR615500-1"/>
    </source>
</evidence>
<organism evidence="8 9">
    <name type="scientific">Microvirga vignae</name>
    <dbReference type="NCBI Taxonomy" id="1225564"/>
    <lineage>
        <taxon>Bacteria</taxon>
        <taxon>Pseudomonadati</taxon>
        <taxon>Pseudomonadota</taxon>
        <taxon>Alphaproteobacteria</taxon>
        <taxon>Hyphomicrobiales</taxon>
        <taxon>Methylobacteriaceae</taxon>
        <taxon>Microvirga</taxon>
    </lineage>
</organism>
<name>A0A0H1R810_9HYPH</name>
<evidence type="ECO:0000256" key="2">
    <source>
        <dbReference type="ARBA" id="ARBA00022670"/>
    </source>
</evidence>